<dbReference type="SUPFAM" id="SSF74650">
    <property type="entry name" value="Galactose mutarotase-like"/>
    <property type="match status" value="1"/>
</dbReference>
<dbReference type="InterPro" id="IPR005194">
    <property type="entry name" value="Glyco_hydro_65_C"/>
</dbReference>
<dbReference type="InterPro" id="IPR005195">
    <property type="entry name" value="Glyco_hydro_65_M"/>
</dbReference>
<dbReference type="Gene3D" id="2.60.420.10">
    <property type="entry name" value="Maltose phosphorylase, domain 3"/>
    <property type="match status" value="1"/>
</dbReference>
<dbReference type="SMR" id="F0JEZ2"/>
<dbReference type="eggNOG" id="COG0637">
    <property type="taxonomic scope" value="Bacteria"/>
</dbReference>
<dbReference type="Pfam" id="PF00702">
    <property type="entry name" value="Hydrolase"/>
    <property type="match status" value="1"/>
</dbReference>
<feature type="domain" description="Glycoside hydrolase family 65 central catalytic" evidence="1">
    <location>
        <begin position="571"/>
        <end position="970"/>
    </location>
</feature>
<dbReference type="KEGG" id="ddn:DND132_1586"/>
<evidence type="ECO:0000313" key="4">
    <source>
        <dbReference type="EMBL" id="EGB14793.1"/>
    </source>
</evidence>
<dbReference type="InterPro" id="IPR008928">
    <property type="entry name" value="6-hairpin_glycosidase_sf"/>
</dbReference>
<keyword evidence="5" id="KW-1185">Reference proteome</keyword>
<evidence type="ECO:0000259" key="1">
    <source>
        <dbReference type="Pfam" id="PF03632"/>
    </source>
</evidence>
<evidence type="ECO:0000259" key="3">
    <source>
        <dbReference type="Pfam" id="PF03636"/>
    </source>
</evidence>
<dbReference type="SFLD" id="SFLDS00003">
    <property type="entry name" value="Haloacid_Dehalogenase"/>
    <property type="match status" value="1"/>
</dbReference>
<dbReference type="PRINTS" id="PR00413">
    <property type="entry name" value="HADHALOGNASE"/>
</dbReference>
<dbReference type="PANTHER" id="PTHR11051:SF8">
    <property type="entry name" value="PROTEIN-GLUCOSYLGALACTOSYLHYDROXYLYSINE GLUCOSIDASE"/>
    <property type="match status" value="1"/>
</dbReference>
<evidence type="ECO:0000313" key="5">
    <source>
        <dbReference type="Proteomes" id="UP000007845"/>
    </source>
</evidence>
<dbReference type="RefSeq" id="WP_014322221.1">
    <property type="nucleotide sequence ID" value="NC_016803.1"/>
</dbReference>
<dbReference type="eggNOG" id="COG1554">
    <property type="taxonomic scope" value="Bacteria"/>
</dbReference>
<dbReference type="NCBIfam" id="TIGR01509">
    <property type="entry name" value="HAD-SF-IA-v3"/>
    <property type="match status" value="1"/>
</dbReference>
<dbReference type="SUPFAM" id="SSF48208">
    <property type="entry name" value="Six-hairpin glycosidases"/>
    <property type="match status" value="1"/>
</dbReference>
<proteinExistence type="predicted"/>
<dbReference type="InterPro" id="IPR023214">
    <property type="entry name" value="HAD_sf"/>
</dbReference>
<feature type="domain" description="Glycoside hydrolase family 65 N-terminal" evidence="3">
    <location>
        <begin position="262"/>
        <end position="516"/>
    </location>
</feature>
<dbReference type="InterPro" id="IPR023198">
    <property type="entry name" value="PGP-like_dom2"/>
</dbReference>
<dbReference type="EMBL" id="CP003220">
    <property type="protein sequence ID" value="EGB14793.1"/>
    <property type="molecule type" value="Genomic_DNA"/>
</dbReference>
<dbReference type="InterPro" id="IPR011013">
    <property type="entry name" value="Gal_mutarotase_sf_dom"/>
</dbReference>
<dbReference type="PANTHER" id="PTHR11051">
    <property type="entry name" value="GLYCOSYL HYDROLASE-RELATED"/>
    <property type="match status" value="1"/>
</dbReference>
<dbReference type="Proteomes" id="UP000007845">
    <property type="component" value="Chromosome"/>
</dbReference>
<dbReference type="Pfam" id="PF03636">
    <property type="entry name" value="Glyco_hydro_65N"/>
    <property type="match status" value="1"/>
</dbReference>
<feature type="domain" description="Glycoside hydrolase family 65 C-terminal" evidence="2">
    <location>
        <begin position="985"/>
        <end position="1043"/>
    </location>
</feature>
<dbReference type="STRING" id="641491.DND132_1586"/>
<dbReference type="OrthoDB" id="414934at2"/>
<dbReference type="Gene3D" id="2.70.98.40">
    <property type="entry name" value="Glycoside hydrolase, family 65, N-terminal domain"/>
    <property type="match status" value="1"/>
</dbReference>
<protein>
    <submittedName>
        <fullName evidence="4">Beta-phosphoglucomutase family hydrolase</fullName>
    </submittedName>
</protein>
<organism evidence="4 5">
    <name type="scientific">Pseudodesulfovibrio mercurii</name>
    <dbReference type="NCBI Taxonomy" id="641491"/>
    <lineage>
        <taxon>Bacteria</taxon>
        <taxon>Pseudomonadati</taxon>
        <taxon>Thermodesulfobacteriota</taxon>
        <taxon>Desulfovibrionia</taxon>
        <taxon>Desulfovibrionales</taxon>
        <taxon>Desulfovibrionaceae</taxon>
    </lineage>
</organism>
<evidence type="ECO:0000259" key="2">
    <source>
        <dbReference type="Pfam" id="PF03633"/>
    </source>
</evidence>
<dbReference type="Gene3D" id="1.10.150.240">
    <property type="entry name" value="Putative phosphatase, domain 2"/>
    <property type="match status" value="1"/>
</dbReference>
<dbReference type="SUPFAM" id="SSF56784">
    <property type="entry name" value="HAD-like"/>
    <property type="match status" value="1"/>
</dbReference>
<gene>
    <name evidence="4" type="ORF">DND132_1586</name>
</gene>
<dbReference type="Gene3D" id="3.40.50.1000">
    <property type="entry name" value="HAD superfamily/HAD-like"/>
    <property type="match status" value="1"/>
</dbReference>
<dbReference type="Pfam" id="PF03632">
    <property type="entry name" value="Glyco_hydro_65m"/>
    <property type="match status" value="1"/>
</dbReference>
<accession>F0JEZ2</accession>
<dbReference type="GO" id="GO:0016757">
    <property type="term" value="F:glycosyltransferase activity"/>
    <property type="evidence" value="ECO:0007669"/>
    <property type="project" value="UniProtKB-ARBA"/>
</dbReference>
<sequence length="1060" mass="119426">MAAITLKGVVFDLDGVITRTAKVHAQAWEASFNEFLKHQAEETGTPFEPFDRTSDYQNYVDGKPRFEGVLSFLKSRNIRLAPGEPDDPPGYDTVCAIGNKKNALFQEILKEQGPEVFDSSVALVRELKRNGVLVALATSSRNGMLVLELAGLTTLFDAHVDGVVSAELDLKGKPDPDIFVAAAERMGLHPGECAVVEDSLSGVQAGCAGNFGLTLGIARNIGGEMLKRFGADMVVSDLGEITVDDLMEWFESGMATDEWFLTYHGFEPGDEKLRETLTCVGNGYLGSRGAYECECSSYYFYPGTYVSGIFNKTPSDVEGREIWNNDLVNCPNWLPVAFKIGNGEFVSPLSMEILSYSHRLNMRVAVMERHLVVRDQVGRITRISSRRVASMADPHLLALQFDFTPLNYAAKLTFRSSLDGNVSNEGVARYASLNTRHLNRVGGGKAGDGIYLHVETSHSRYQIVMAAKTRLLEDGKPIEVRKEVVQDRARVSEEICVQVKENHCYGLEKFVHVRTSLDREPGDLRDLCLDGLKGVKTFKGVFGPHAKSWKNLWQKADIRVKGDRFVQRVLRLHVYHLLVTASPHNVGRDAGMPARGLSGEAYRGHIFWDEVYILPFFDANFPDISKALLMYRYNRLDAAREYARENDYTGAMFPWQTADDGSEETQEVHYNPESKTWGPDLSRRQRHVSIAVFVNAWRYVSWTGDQAFLREYGAELMLDIARFWGDIATLDETSGAYHIDGVMGPDEFHEKLPGSDESGLRDNAYTNIMVVWLLEKALSVLETLPPRLKKQITAHIGLTDEEVAKWRDMTTRLNVIVSEDGIISQFDGYMDLPELDWDSYRQRFYSIHRMDRILKAEGDSPDNYKVAKQADTLMTWYILEPDEVARILRKLGHDVPDPLKLLKDNYDFYEKRTSHGSTLSKVVHAVIARYIYPSNVSWDWFMEAMQSDIYDTQGGTTVEGIHTGVMAGTLEVLKQDYAGLNLSATPMRIDPDPPVHWGEMRLSFIWRSIWFDLVVEQDRVNMTAFHQGDKIVPVEIFGQPFELKPGKTIEARRPRGGESG</sequence>
<name>F0JEZ2_9BACT</name>
<dbReference type="InterPro" id="IPR005196">
    <property type="entry name" value="Glyco_hydro_65_N"/>
</dbReference>
<dbReference type="GO" id="GO:0030246">
    <property type="term" value="F:carbohydrate binding"/>
    <property type="evidence" value="ECO:0007669"/>
    <property type="project" value="InterPro"/>
</dbReference>
<dbReference type="Gene3D" id="1.50.10.10">
    <property type="match status" value="1"/>
</dbReference>
<dbReference type="SFLD" id="SFLDG01129">
    <property type="entry name" value="C1.5:_HAD__Beta-PGM__Phosphata"/>
    <property type="match status" value="1"/>
</dbReference>
<dbReference type="GO" id="GO:0004553">
    <property type="term" value="F:hydrolase activity, hydrolyzing O-glycosyl compounds"/>
    <property type="evidence" value="ECO:0007669"/>
    <property type="project" value="TreeGrafter"/>
</dbReference>
<reference evidence="4 5" key="1">
    <citation type="journal article" date="2011" name="J. Bacteriol.">
        <title>Genome sequence of the mercury-methylating strain Desulfovibrio desulfuricans ND132.</title>
        <authorList>
            <person name="Brown S.D."/>
            <person name="Gilmour C.C."/>
            <person name="Kucken A.M."/>
            <person name="Wall J.D."/>
            <person name="Elias D.A."/>
            <person name="Brandt C.C."/>
            <person name="Podar M."/>
            <person name="Chertkov O."/>
            <person name="Held B."/>
            <person name="Bruce D.C."/>
            <person name="Detter J.C."/>
            <person name="Tapia R."/>
            <person name="Han C.S."/>
            <person name="Goodwin L.A."/>
            <person name="Cheng J.F."/>
            <person name="Pitluck S."/>
            <person name="Woyke T."/>
            <person name="Mikhailova N."/>
            <person name="Ivanova N.N."/>
            <person name="Han J."/>
            <person name="Lucas S."/>
            <person name="Lapidus A.L."/>
            <person name="Land M.L."/>
            <person name="Hauser L.J."/>
            <person name="Palumbo A.V."/>
        </authorList>
    </citation>
    <scope>NUCLEOTIDE SEQUENCE [LARGE SCALE GENOMIC DNA]</scope>
    <source>
        <strain evidence="4 5">ND132</strain>
    </source>
</reference>
<dbReference type="Pfam" id="PF03633">
    <property type="entry name" value="Glyco_hydro_65C"/>
    <property type="match status" value="1"/>
</dbReference>
<dbReference type="InterPro" id="IPR037018">
    <property type="entry name" value="GH65_N"/>
</dbReference>
<dbReference type="InterPro" id="IPR006439">
    <property type="entry name" value="HAD-SF_hydro_IA"/>
</dbReference>
<keyword evidence="4" id="KW-0378">Hydrolase</keyword>
<dbReference type="InterPro" id="IPR036412">
    <property type="entry name" value="HAD-like_sf"/>
</dbReference>
<dbReference type="AlphaFoldDB" id="F0JEZ2"/>
<dbReference type="GO" id="GO:0005975">
    <property type="term" value="P:carbohydrate metabolic process"/>
    <property type="evidence" value="ECO:0007669"/>
    <property type="project" value="InterPro"/>
</dbReference>
<dbReference type="HOGENOM" id="CLU_006285_1_0_7"/>
<dbReference type="InterPro" id="IPR012341">
    <property type="entry name" value="6hp_glycosidase-like_sf"/>
</dbReference>